<dbReference type="Proteomes" id="UP000250369">
    <property type="component" value="Unassembled WGS sequence"/>
</dbReference>
<reference evidence="1 2" key="1">
    <citation type="journal article" date="2009" name="Int. J. Syst. Evol. Microbiol.">
        <title>Paenibacillus contaminans sp. nov., isolated from a contaminated laboratory plate.</title>
        <authorList>
            <person name="Chou J.H."/>
            <person name="Lee J.H."/>
            <person name="Lin M.C."/>
            <person name="Chang P.S."/>
            <person name="Arun A.B."/>
            <person name="Young C.C."/>
            <person name="Chen W.M."/>
        </authorList>
    </citation>
    <scope>NUCLEOTIDE SEQUENCE [LARGE SCALE GENOMIC DNA]</scope>
    <source>
        <strain evidence="1 2">CKOBP-6</strain>
    </source>
</reference>
<gene>
    <name evidence="1" type="ORF">DQG23_11050</name>
</gene>
<dbReference type="OrthoDB" id="2562275at2"/>
<comment type="caution">
    <text evidence="1">The sequence shown here is derived from an EMBL/GenBank/DDBJ whole genome shotgun (WGS) entry which is preliminary data.</text>
</comment>
<name>A0A329MN48_9BACL</name>
<protein>
    <submittedName>
        <fullName evidence="1">Uncharacterized protein</fullName>
    </submittedName>
</protein>
<accession>A0A329MN48</accession>
<evidence type="ECO:0000313" key="1">
    <source>
        <dbReference type="EMBL" id="RAV21194.1"/>
    </source>
</evidence>
<dbReference type="AlphaFoldDB" id="A0A329MN48"/>
<evidence type="ECO:0000313" key="2">
    <source>
        <dbReference type="Proteomes" id="UP000250369"/>
    </source>
</evidence>
<dbReference type="RefSeq" id="WP_113030896.1">
    <property type="nucleotide sequence ID" value="NZ_QMFB01000005.1"/>
</dbReference>
<sequence>MGYINEKKQRVSERYHKDLFIIYHFGNKVILMKQLFRYARILGLAQSYSVFYGQIKELAEAEIIRREPFTAYGKKTQLHMLTLKKFGIRFIEGKGSSQSVAAVPKSNTNERILVSIFKNCYILNKLIPRIQQKCPNITVETVIELINKDRSNILQSKNQGVVFLNNILHSPTLRPFLNSDEINYEINRLTDIKQKRLMGLVGGASLSECKDQISRSPKLTKLDSYSIDSLINAHVYIAQVKIVQNKPLITLLLFDVYNKEAIYRMATQIACAFHMFGRYFNEFSLRVGIVGIDEVACRILESEAEAVVSDFFTKEIRGSRLSRILADWRVSSIEQEQIQIRFTHYDITNQYLEGIKHSNLIRK</sequence>
<keyword evidence="2" id="KW-1185">Reference proteome</keyword>
<proteinExistence type="predicted"/>
<organism evidence="1 2">
    <name type="scientific">Paenibacillus contaminans</name>
    <dbReference type="NCBI Taxonomy" id="450362"/>
    <lineage>
        <taxon>Bacteria</taxon>
        <taxon>Bacillati</taxon>
        <taxon>Bacillota</taxon>
        <taxon>Bacilli</taxon>
        <taxon>Bacillales</taxon>
        <taxon>Paenibacillaceae</taxon>
        <taxon>Paenibacillus</taxon>
    </lineage>
</organism>
<dbReference type="EMBL" id="QMFB01000005">
    <property type="protein sequence ID" value="RAV21194.1"/>
    <property type="molecule type" value="Genomic_DNA"/>
</dbReference>